<dbReference type="Proteomes" id="UP000031368">
    <property type="component" value="Plasmid pRgalR602c"/>
</dbReference>
<feature type="transmembrane region" description="Helical" evidence="7">
    <location>
        <begin position="12"/>
        <end position="37"/>
    </location>
</feature>
<dbReference type="InterPro" id="IPR011701">
    <property type="entry name" value="MFS"/>
</dbReference>
<dbReference type="RefSeq" id="WP_040115261.1">
    <property type="nucleotide sequence ID" value="NZ_CP006880.1"/>
</dbReference>
<dbReference type="FunFam" id="1.20.1250.20:FF:000001">
    <property type="entry name" value="Dicarboxylate MFS transporter"/>
    <property type="match status" value="1"/>
</dbReference>
<keyword evidence="4 7" id="KW-0812">Transmembrane</keyword>
<feature type="transmembrane region" description="Helical" evidence="7">
    <location>
        <begin position="382"/>
        <end position="400"/>
    </location>
</feature>
<name>A0A0B4XAH2_9HYPH</name>
<dbReference type="GO" id="GO:0005886">
    <property type="term" value="C:plasma membrane"/>
    <property type="evidence" value="ECO:0007669"/>
    <property type="project" value="UniProtKB-SubCell"/>
</dbReference>
<dbReference type="HOGENOM" id="CLU_001265_39_2_5"/>
<evidence type="ECO:0000256" key="7">
    <source>
        <dbReference type="SAM" id="Phobius"/>
    </source>
</evidence>
<dbReference type="PANTHER" id="PTHR43045:SF7">
    <property type="entry name" value="MAJOR FACILITATOR SUPERFAMILY TRANSPORTER"/>
    <property type="match status" value="1"/>
</dbReference>
<dbReference type="InterPro" id="IPR020846">
    <property type="entry name" value="MFS_dom"/>
</dbReference>
<comment type="subcellular location">
    <subcellularLocation>
        <location evidence="1">Cell membrane</location>
        <topology evidence="1">Multi-pass membrane protein</topology>
    </subcellularLocation>
</comment>
<feature type="transmembrane region" description="Helical" evidence="7">
    <location>
        <begin position="305"/>
        <end position="324"/>
    </location>
</feature>
<gene>
    <name evidence="9" type="ORF">RGR602_PC00931</name>
</gene>
<reference evidence="9 10" key="1">
    <citation type="submission" date="2013-11" db="EMBL/GenBank/DDBJ databases">
        <title>Complete genome sequence of Rhizobium gallicum bv. gallicum R602.</title>
        <authorList>
            <person name="Bustos P."/>
            <person name="Santamaria R.I."/>
            <person name="Lozano L."/>
            <person name="Acosta J.L."/>
            <person name="Ormeno-Orrillo E."/>
            <person name="Rogel M.A."/>
            <person name="Romero D."/>
            <person name="Cevallos M.A."/>
            <person name="Martinez-Romero E."/>
            <person name="Gonzalez V."/>
        </authorList>
    </citation>
    <scope>NUCLEOTIDE SEQUENCE [LARGE SCALE GENOMIC DNA]</scope>
    <source>
        <strain evidence="9 10">R602</strain>
        <plasmid evidence="9 10">pRgalR602c</plasmid>
    </source>
</reference>
<dbReference type="PANTHER" id="PTHR43045">
    <property type="entry name" value="SHIKIMATE TRANSPORTER"/>
    <property type="match status" value="1"/>
</dbReference>
<dbReference type="InterPro" id="IPR036259">
    <property type="entry name" value="MFS_trans_sf"/>
</dbReference>
<organism evidence="9 10">
    <name type="scientific">Rhizobium gallicum bv. gallicum R602sp</name>
    <dbReference type="NCBI Taxonomy" id="1041138"/>
    <lineage>
        <taxon>Bacteria</taxon>
        <taxon>Pseudomonadati</taxon>
        <taxon>Pseudomonadota</taxon>
        <taxon>Alphaproteobacteria</taxon>
        <taxon>Hyphomicrobiales</taxon>
        <taxon>Rhizobiaceae</taxon>
        <taxon>Rhizobium/Agrobacterium group</taxon>
        <taxon>Rhizobium</taxon>
    </lineage>
</organism>
<feature type="domain" description="Major facilitator superfamily (MFS) profile" evidence="8">
    <location>
        <begin position="12"/>
        <end position="428"/>
    </location>
</feature>
<dbReference type="KEGG" id="rga:RGR602_PC00931"/>
<keyword evidence="10" id="KW-1185">Reference proteome</keyword>
<evidence type="ECO:0000313" key="10">
    <source>
        <dbReference type="Proteomes" id="UP000031368"/>
    </source>
</evidence>
<keyword evidence="2" id="KW-0813">Transport</keyword>
<dbReference type="GO" id="GO:0022857">
    <property type="term" value="F:transmembrane transporter activity"/>
    <property type="evidence" value="ECO:0007669"/>
    <property type="project" value="InterPro"/>
</dbReference>
<dbReference type="AlphaFoldDB" id="A0A0B4XAH2"/>
<proteinExistence type="predicted"/>
<dbReference type="SUPFAM" id="SSF103473">
    <property type="entry name" value="MFS general substrate transporter"/>
    <property type="match status" value="1"/>
</dbReference>
<dbReference type="Gene3D" id="1.20.1250.20">
    <property type="entry name" value="MFS general substrate transporter like domains"/>
    <property type="match status" value="2"/>
</dbReference>
<evidence type="ECO:0000256" key="1">
    <source>
        <dbReference type="ARBA" id="ARBA00004651"/>
    </source>
</evidence>
<evidence type="ECO:0000256" key="4">
    <source>
        <dbReference type="ARBA" id="ARBA00022692"/>
    </source>
</evidence>
<feature type="transmembrane region" description="Helical" evidence="7">
    <location>
        <begin position="108"/>
        <end position="128"/>
    </location>
</feature>
<feature type="transmembrane region" description="Helical" evidence="7">
    <location>
        <begin position="238"/>
        <end position="256"/>
    </location>
</feature>
<protein>
    <submittedName>
        <fullName evidence="9">Major facilitator superfamily protein</fullName>
    </submittedName>
</protein>
<evidence type="ECO:0000313" key="9">
    <source>
        <dbReference type="EMBL" id="AJD44964.1"/>
    </source>
</evidence>
<evidence type="ECO:0000256" key="2">
    <source>
        <dbReference type="ARBA" id="ARBA00022448"/>
    </source>
</evidence>
<keyword evidence="9" id="KW-0614">Plasmid</keyword>
<dbReference type="Pfam" id="PF07690">
    <property type="entry name" value="MFS_1"/>
    <property type="match status" value="1"/>
</dbReference>
<dbReference type="InterPro" id="IPR005829">
    <property type="entry name" value="Sugar_transporter_CS"/>
</dbReference>
<keyword evidence="3" id="KW-1003">Cell membrane</keyword>
<dbReference type="PROSITE" id="PS00217">
    <property type="entry name" value="SUGAR_TRANSPORT_2"/>
    <property type="match status" value="1"/>
</dbReference>
<keyword evidence="5 7" id="KW-1133">Transmembrane helix</keyword>
<feature type="transmembrane region" description="Helical" evidence="7">
    <location>
        <begin position="276"/>
        <end position="296"/>
    </location>
</feature>
<feature type="transmembrane region" description="Helical" evidence="7">
    <location>
        <begin position="83"/>
        <end position="102"/>
    </location>
</feature>
<dbReference type="CDD" id="cd17369">
    <property type="entry name" value="MFS_ShiA_like"/>
    <property type="match status" value="1"/>
</dbReference>
<geneLocation type="plasmid" evidence="9 10">
    <name>pRgalR602c</name>
</geneLocation>
<evidence type="ECO:0000259" key="8">
    <source>
        <dbReference type="PROSITE" id="PS50850"/>
    </source>
</evidence>
<evidence type="ECO:0000256" key="6">
    <source>
        <dbReference type="ARBA" id="ARBA00023136"/>
    </source>
</evidence>
<feature type="transmembrane region" description="Helical" evidence="7">
    <location>
        <begin position="149"/>
        <end position="172"/>
    </location>
</feature>
<dbReference type="PROSITE" id="PS50850">
    <property type="entry name" value="MFS"/>
    <property type="match status" value="1"/>
</dbReference>
<accession>A0A0B4XAH2</accession>
<evidence type="ECO:0000256" key="3">
    <source>
        <dbReference type="ARBA" id="ARBA00022475"/>
    </source>
</evidence>
<feature type="transmembrane region" description="Helical" evidence="7">
    <location>
        <begin position="336"/>
        <end position="361"/>
    </location>
</feature>
<feature type="transmembrane region" description="Helical" evidence="7">
    <location>
        <begin position="49"/>
        <end position="71"/>
    </location>
</feature>
<evidence type="ECO:0000256" key="5">
    <source>
        <dbReference type="ARBA" id="ARBA00022989"/>
    </source>
</evidence>
<sequence length="442" mass="48488">MPTQVPKDFRRVIIAASVGNIIEWYDFYIFGSLAAVLSVKFFEQSHPVAALLSTIALFTAGFLIRPLGAFLFGWMGDRVGRKYTFLITLSGMGLGTGAIGLMPTYASIGLTAAFLLFGLRMIQGLCLGGEYGGAITYVAEHVPDERRGYYTGWLQTSPTLGIVVSLAVIIATRTYFGNEVFDEWAWRIPFLVSFLLVAIAIYIRLQLQETPIFEEIKAKGQTTRNPWKEAFLSSNIQYVGIATIVLIGQGVVWYSGQFWALYFLQQVSKVDSLTSSYIVGAALLIATPSLIFFGWLSDIIGRKPVILGGMLLAAVTYYPLYLWLGSATQPGNINYPTAIFIIFILVCYVGMVYGPVGAFLAEYFPGRIRYTSVSVPYHIGNGWGGGLVPFITSAAFAATGSIGYALIYPIAVPAVCFLLALFLMPETRKISIWNPIEPKAEL</sequence>
<feature type="transmembrane region" description="Helical" evidence="7">
    <location>
        <begin position="406"/>
        <end position="424"/>
    </location>
</feature>
<feature type="transmembrane region" description="Helical" evidence="7">
    <location>
        <begin position="184"/>
        <end position="203"/>
    </location>
</feature>
<keyword evidence="6 7" id="KW-0472">Membrane</keyword>
<dbReference type="EMBL" id="CP006880">
    <property type="protein sequence ID" value="AJD44964.1"/>
    <property type="molecule type" value="Genomic_DNA"/>
</dbReference>